<sequence length="162" mass="17138">MPTAARLFGFLAFAALGFIASGVFIPLLPEGTQTTLLGPINAVIGGLCGWLVCGPNVGRGYYAAAGIGVRTALTLLFFALIGWATYEMIIDSMRPGAFGGPMEAINGAFALLFEYLTTIALDYRITLPVGEAEWPVPQVLIALIVGGIFGGWFAEWAAERFS</sequence>
<keyword evidence="1" id="KW-0812">Transmembrane</keyword>
<evidence type="ECO:0000313" key="3">
    <source>
        <dbReference type="Proteomes" id="UP001315686"/>
    </source>
</evidence>
<feature type="transmembrane region" description="Helical" evidence="1">
    <location>
        <begin position="60"/>
        <end position="84"/>
    </location>
</feature>
<organism evidence="2 3">
    <name type="scientific">Harenicola maris</name>
    <dbReference type="NCBI Taxonomy" id="2841044"/>
    <lineage>
        <taxon>Bacteria</taxon>
        <taxon>Pseudomonadati</taxon>
        <taxon>Pseudomonadota</taxon>
        <taxon>Alphaproteobacteria</taxon>
        <taxon>Rhodobacterales</taxon>
        <taxon>Paracoccaceae</taxon>
        <taxon>Harenicola</taxon>
    </lineage>
</organism>
<keyword evidence="1" id="KW-0472">Membrane</keyword>
<evidence type="ECO:0000256" key="1">
    <source>
        <dbReference type="SAM" id="Phobius"/>
    </source>
</evidence>
<dbReference type="RefSeq" id="WP_327792815.1">
    <property type="nucleotide sequence ID" value="NZ_JADQAZ010000001.1"/>
</dbReference>
<protein>
    <submittedName>
        <fullName evidence="2">TrgA family protein</fullName>
    </submittedName>
</protein>
<dbReference type="EMBL" id="JADQAZ010000001">
    <property type="protein sequence ID" value="MBT0956619.1"/>
    <property type="molecule type" value="Genomic_DNA"/>
</dbReference>
<proteinExistence type="predicted"/>
<dbReference type="Proteomes" id="UP001315686">
    <property type="component" value="Unassembled WGS sequence"/>
</dbReference>
<keyword evidence="3" id="KW-1185">Reference proteome</keyword>
<gene>
    <name evidence="2" type="ORF">IV417_04420</name>
</gene>
<evidence type="ECO:0000313" key="2">
    <source>
        <dbReference type="EMBL" id="MBT0956619.1"/>
    </source>
</evidence>
<feature type="transmembrane region" description="Helical" evidence="1">
    <location>
        <begin position="135"/>
        <end position="154"/>
    </location>
</feature>
<reference evidence="2 3" key="1">
    <citation type="journal article" date="2021" name="Arch. Microbiol.">
        <title>Harenicola maris gen. nov., sp. nov. isolated from the Sea of Japan shallow sediments.</title>
        <authorList>
            <person name="Romanenko L.A."/>
            <person name="Kurilenko V.V."/>
            <person name="Chernysheva N.Y."/>
            <person name="Tekutyeva L.A."/>
            <person name="Velansky P.V."/>
            <person name="Svetashev V.I."/>
            <person name="Isaeva M.P."/>
        </authorList>
    </citation>
    <scope>NUCLEOTIDE SEQUENCE [LARGE SCALE GENOMIC DNA]</scope>
    <source>
        <strain evidence="2 3">KMM 3653</strain>
    </source>
</reference>
<dbReference type="NCBIfam" id="NF033773">
    <property type="entry name" value="tellur_TrgA"/>
    <property type="match status" value="1"/>
</dbReference>
<comment type="caution">
    <text evidence="2">The sequence shown here is derived from an EMBL/GenBank/DDBJ whole genome shotgun (WGS) entry which is preliminary data.</text>
</comment>
<dbReference type="AlphaFoldDB" id="A0AAP2CLR2"/>
<feature type="transmembrane region" description="Helical" evidence="1">
    <location>
        <begin position="104"/>
        <end position="123"/>
    </location>
</feature>
<feature type="transmembrane region" description="Helical" evidence="1">
    <location>
        <begin position="7"/>
        <end position="28"/>
    </location>
</feature>
<keyword evidence="1" id="KW-1133">Transmembrane helix</keyword>
<name>A0AAP2CLR2_9RHOB</name>
<accession>A0AAP2CLR2</accession>
<dbReference type="InterPro" id="IPR047784">
    <property type="entry name" value="TrgA"/>
</dbReference>